<reference evidence="18" key="1">
    <citation type="submission" date="2022-03" db="EMBL/GenBank/DDBJ databases">
        <authorList>
            <person name="Sayadi A."/>
        </authorList>
    </citation>
    <scope>NUCLEOTIDE SEQUENCE</scope>
</reference>
<proteinExistence type="inferred from homology"/>
<feature type="region of interest" description="Disordered" evidence="16">
    <location>
        <begin position="305"/>
        <end position="325"/>
    </location>
</feature>
<feature type="transmembrane region" description="Helical" evidence="15">
    <location>
        <begin position="226"/>
        <end position="249"/>
    </location>
</feature>
<keyword evidence="6 15" id="KW-1133">Transmembrane helix</keyword>
<comment type="similarity">
    <text evidence="15">Belongs to the G-protein coupled receptor 1 family. Opsin subfamily.</text>
</comment>
<dbReference type="AlphaFoldDB" id="A0A9P0K7B8"/>
<evidence type="ECO:0000256" key="13">
    <source>
        <dbReference type="ARBA" id="ARBA00023224"/>
    </source>
</evidence>
<feature type="transmembrane region" description="Helical" evidence="15">
    <location>
        <begin position="41"/>
        <end position="65"/>
    </location>
</feature>
<dbReference type="PRINTS" id="PR00237">
    <property type="entry name" value="GPCRRHODOPSN"/>
</dbReference>
<dbReference type="EMBL" id="CAKOFQ010006754">
    <property type="protein sequence ID" value="CAH1968551.1"/>
    <property type="molecule type" value="Genomic_DNA"/>
</dbReference>
<evidence type="ECO:0000313" key="19">
    <source>
        <dbReference type="Proteomes" id="UP001152888"/>
    </source>
</evidence>
<evidence type="ECO:0000256" key="9">
    <source>
        <dbReference type="ARBA" id="ARBA00023136"/>
    </source>
</evidence>
<keyword evidence="8 15" id="KW-0297">G-protein coupled receptor</keyword>
<keyword evidence="13 15" id="KW-0807">Transducer</keyword>
<evidence type="ECO:0000256" key="3">
    <source>
        <dbReference type="ARBA" id="ARBA00022606"/>
    </source>
</evidence>
<dbReference type="InterPro" id="IPR001760">
    <property type="entry name" value="Opsin"/>
</dbReference>
<feature type="domain" description="G-protein coupled receptors family 1 profile" evidence="17">
    <location>
        <begin position="20"/>
        <end position="279"/>
    </location>
</feature>
<dbReference type="SUPFAM" id="SSF81321">
    <property type="entry name" value="Family A G protein-coupled receptor-like"/>
    <property type="match status" value="1"/>
</dbReference>
<name>A0A9P0K7B8_ACAOB</name>
<keyword evidence="12" id="KW-0325">Glycoprotein</keyword>
<gene>
    <name evidence="18" type="ORF">ACAOBT_LOCUS7920</name>
</gene>
<dbReference type="OrthoDB" id="10015560at2759"/>
<dbReference type="GO" id="GO:0007601">
    <property type="term" value="P:visual perception"/>
    <property type="evidence" value="ECO:0007669"/>
    <property type="project" value="UniProtKB-KW"/>
</dbReference>
<dbReference type="PROSITE" id="PS00237">
    <property type="entry name" value="G_PROTEIN_RECEP_F1_1"/>
    <property type="match status" value="1"/>
</dbReference>
<dbReference type="PRINTS" id="PR00238">
    <property type="entry name" value="OPSIN"/>
</dbReference>
<evidence type="ECO:0000256" key="16">
    <source>
        <dbReference type="SAM" id="MobiDB-lite"/>
    </source>
</evidence>
<dbReference type="InterPro" id="IPR000276">
    <property type="entry name" value="GPCR_Rhodpsn"/>
</dbReference>
<dbReference type="GO" id="GO:0007602">
    <property type="term" value="P:phototransduction"/>
    <property type="evidence" value="ECO:0007669"/>
    <property type="project" value="UniProtKB-KW"/>
</dbReference>
<evidence type="ECO:0000256" key="1">
    <source>
        <dbReference type="ARBA" id="ARBA00004141"/>
    </source>
</evidence>
<evidence type="ECO:0000256" key="10">
    <source>
        <dbReference type="ARBA" id="ARBA00023157"/>
    </source>
</evidence>
<evidence type="ECO:0000313" key="18">
    <source>
        <dbReference type="EMBL" id="CAH1968551.1"/>
    </source>
</evidence>
<dbReference type="PROSITE" id="PS50262">
    <property type="entry name" value="G_PROTEIN_RECEP_F1_2"/>
    <property type="match status" value="1"/>
</dbReference>
<feature type="compositionally biased region" description="Basic and acidic residues" evidence="16">
    <location>
        <begin position="391"/>
        <end position="417"/>
    </location>
</feature>
<keyword evidence="10" id="KW-1015">Disulfide bond</keyword>
<keyword evidence="14" id="KW-0844">Vision</keyword>
<sequence>MSFYLVGTAYLIISVIGVAGNLLVIFLFARCKSLRTPANYLIVNLAVTDGLMSLKSVVVVYNCYYKGPAFGDIGCRIYAFFGGLTGTTSIITLSVISFDRYFVIRFPLKRTFSKARIKICLAVAWIYGSIFSIVPALDIGFGKYAYEGYLTSCSFDYLTENKKIKTFIIIFFVAAWVVPFVLISFSYGNILNVVTSRASITKKSRESFRHMKEDTNKRQEVTVAKVAFTTVLLWFLSWTPYAIVALLGVSDQKHVITPLVSMFPALFCKTASVLNSYVYALSHPKFRMELKKICFRQGDMNRKVGDTNAQRNVKGGHPKLKHQDAEDEVEEVNVASVHPPISTVNTETTELSHAVVRSDSQNRGSKVLEMVLRPDFKNKSSGIRKLARQWSSKEKDRNKSKDDESDEGDKGAEDERF</sequence>
<evidence type="ECO:0000256" key="12">
    <source>
        <dbReference type="ARBA" id="ARBA00023180"/>
    </source>
</evidence>
<organism evidence="18 19">
    <name type="scientific">Acanthoscelides obtectus</name>
    <name type="common">Bean weevil</name>
    <name type="synonym">Bruchus obtectus</name>
    <dbReference type="NCBI Taxonomy" id="200917"/>
    <lineage>
        <taxon>Eukaryota</taxon>
        <taxon>Metazoa</taxon>
        <taxon>Ecdysozoa</taxon>
        <taxon>Arthropoda</taxon>
        <taxon>Hexapoda</taxon>
        <taxon>Insecta</taxon>
        <taxon>Pterygota</taxon>
        <taxon>Neoptera</taxon>
        <taxon>Endopterygota</taxon>
        <taxon>Coleoptera</taxon>
        <taxon>Polyphaga</taxon>
        <taxon>Cucujiformia</taxon>
        <taxon>Chrysomeloidea</taxon>
        <taxon>Chrysomelidae</taxon>
        <taxon>Bruchinae</taxon>
        <taxon>Bruchini</taxon>
        <taxon>Acanthoscelides</taxon>
    </lineage>
</organism>
<dbReference type="Gene3D" id="1.20.1070.10">
    <property type="entry name" value="Rhodopsin 7-helix transmembrane proteins"/>
    <property type="match status" value="1"/>
</dbReference>
<feature type="transmembrane region" description="Helical" evidence="15">
    <location>
        <begin position="119"/>
        <end position="146"/>
    </location>
</feature>
<keyword evidence="19" id="KW-1185">Reference proteome</keyword>
<evidence type="ECO:0000259" key="17">
    <source>
        <dbReference type="PROSITE" id="PS50262"/>
    </source>
</evidence>
<feature type="region of interest" description="Disordered" evidence="16">
    <location>
        <begin position="378"/>
        <end position="417"/>
    </location>
</feature>
<comment type="caution">
    <text evidence="18">The sequence shown here is derived from an EMBL/GenBank/DDBJ whole genome shotgun (WGS) entry which is preliminary data.</text>
</comment>
<keyword evidence="3 15" id="KW-0716">Sensory transduction</keyword>
<evidence type="ECO:0000256" key="11">
    <source>
        <dbReference type="ARBA" id="ARBA00023170"/>
    </source>
</evidence>
<dbReference type="GO" id="GO:0016020">
    <property type="term" value="C:membrane"/>
    <property type="evidence" value="ECO:0007669"/>
    <property type="project" value="UniProtKB-SubCell"/>
</dbReference>
<feature type="transmembrane region" description="Helical" evidence="15">
    <location>
        <begin position="166"/>
        <end position="187"/>
    </location>
</feature>
<dbReference type="PANTHER" id="PTHR24240">
    <property type="entry name" value="OPSIN"/>
    <property type="match status" value="1"/>
</dbReference>
<keyword evidence="9 15" id="KW-0472">Membrane</keyword>
<dbReference type="GO" id="GO:0004930">
    <property type="term" value="F:G protein-coupled receptor activity"/>
    <property type="evidence" value="ECO:0007669"/>
    <property type="project" value="UniProtKB-KW"/>
</dbReference>
<dbReference type="SMART" id="SM01381">
    <property type="entry name" value="7TM_GPCR_Srsx"/>
    <property type="match status" value="1"/>
</dbReference>
<evidence type="ECO:0000256" key="8">
    <source>
        <dbReference type="ARBA" id="ARBA00023040"/>
    </source>
</evidence>
<protein>
    <recommendedName>
        <fullName evidence="17">G-protein coupled receptors family 1 profile domain-containing protein</fullName>
    </recommendedName>
</protein>
<dbReference type="InterPro" id="IPR017452">
    <property type="entry name" value="GPCR_Rhodpsn_7TM"/>
</dbReference>
<evidence type="ECO:0000256" key="15">
    <source>
        <dbReference type="RuleBase" id="RU004951"/>
    </source>
</evidence>
<evidence type="ECO:0000256" key="2">
    <source>
        <dbReference type="ARBA" id="ARBA00022543"/>
    </source>
</evidence>
<evidence type="ECO:0000256" key="14">
    <source>
        <dbReference type="ARBA" id="ARBA00023305"/>
    </source>
</evidence>
<keyword evidence="5 15" id="KW-0681">Retinal protein</keyword>
<evidence type="ECO:0000256" key="4">
    <source>
        <dbReference type="ARBA" id="ARBA00022692"/>
    </source>
</evidence>
<comment type="subcellular location">
    <subcellularLocation>
        <location evidence="1 15">Membrane</location>
        <topology evidence="1 15">Multi-pass membrane protein</topology>
    </subcellularLocation>
</comment>
<accession>A0A9P0K7B8</accession>
<evidence type="ECO:0000256" key="6">
    <source>
        <dbReference type="ARBA" id="ARBA00022989"/>
    </source>
</evidence>
<feature type="transmembrane region" description="Helical" evidence="15">
    <location>
        <begin position="261"/>
        <end position="282"/>
    </location>
</feature>
<evidence type="ECO:0000256" key="5">
    <source>
        <dbReference type="ARBA" id="ARBA00022925"/>
    </source>
</evidence>
<keyword evidence="4 15" id="KW-0812">Transmembrane</keyword>
<keyword evidence="11 15" id="KW-0675">Receptor</keyword>
<feature type="transmembrane region" description="Helical" evidence="15">
    <location>
        <begin position="77"/>
        <end position="98"/>
    </location>
</feature>
<dbReference type="Proteomes" id="UP001152888">
    <property type="component" value="Unassembled WGS sequence"/>
</dbReference>
<keyword evidence="7 15" id="KW-0157">Chromophore</keyword>
<dbReference type="Pfam" id="PF00001">
    <property type="entry name" value="7tm_1"/>
    <property type="match status" value="1"/>
</dbReference>
<dbReference type="InterPro" id="IPR050125">
    <property type="entry name" value="GPCR_opsins"/>
</dbReference>
<feature type="transmembrane region" description="Helical" evidence="15">
    <location>
        <begin position="6"/>
        <end position="29"/>
    </location>
</feature>
<keyword evidence="2 15" id="KW-0600">Photoreceptor protein</keyword>
<dbReference type="GO" id="GO:0009881">
    <property type="term" value="F:photoreceptor activity"/>
    <property type="evidence" value="ECO:0007669"/>
    <property type="project" value="UniProtKB-KW"/>
</dbReference>
<evidence type="ECO:0000256" key="7">
    <source>
        <dbReference type="ARBA" id="ARBA00022991"/>
    </source>
</evidence>